<feature type="compositionally biased region" description="Low complexity" evidence="2">
    <location>
        <begin position="547"/>
        <end position="558"/>
    </location>
</feature>
<dbReference type="RefSeq" id="XP_016762842.1">
    <property type="nucleotide sequence ID" value="XM_016904866.1"/>
</dbReference>
<dbReference type="GO" id="GO:0005096">
    <property type="term" value="F:GTPase activator activity"/>
    <property type="evidence" value="ECO:0007669"/>
    <property type="project" value="UniProtKB-KW"/>
</dbReference>
<feature type="region of interest" description="Disordered" evidence="2">
    <location>
        <begin position="1"/>
        <end position="148"/>
    </location>
</feature>
<dbReference type="PANTHER" id="PTHR10194:SF60">
    <property type="entry name" value="RAS GTPASE-ACTIVATING PROTEIN RASKOL"/>
    <property type="match status" value="1"/>
</dbReference>
<keyword evidence="1" id="KW-0343">GTPase activation</keyword>
<dbReference type="InterPro" id="IPR008936">
    <property type="entry name" value="Rho_GTPase_activation_prot"/>
</dbReference>
<feature type="region of interest" description="Disordered" evidence="2">
    <location>
        <begin position="462"/>
        <end position="525"/>
    </location>
</feature>
<feature type="compositionally biased region" description="Polar residues" evidence="2">
    <location>
        <begin position="105"/>
        <end position="119"/>
    </location>
</feature>
<name>M3C365_SPHMS</name>
<dbReference type="SUPFAM" id="SSF49562">
    <property type="entry name" value="C2 domain (Calcium/lipid-binding domain, CaLB)"/>
    <property type="match status" value="1"/>
</dbReference>
<dbReference type="EMBL" id="KB456262">
    <property type="protein sequence ID" value="EMF14721.1"/>
    <property type="molecule type" value="Genomic_DNA"/>
</dbReference>
<feature type="compositionally biased region" description="Polar residues" evidence="2">
    <location>
        <begin position="559"/>
        <end position="569"/>
    </location>
</feature>
<feature type="region of interest" description="Disordered" evidence="2">
    <location>
        <begin position="306"/>
        <end position="338"/>
    </location>
</feature>
<accession>M3C365</accession>
<dbReference type="GO" id="GO:0007165">
    <property type="term" value="P:signal transduction"/>
    <property type="evidence" value="ECO:0007669"/>
    <property type="project" value="UniProtKB-ARBA"/>
</dbReference>
<dbReference type="eggNOG" id="KOG3508">
    <property type="taxonomic scope" value="Eukaryota"/>
</dbReference>
<feature type="region of interest" description="Disordered" evidence="2">
    <location>
        <begin position="169"/>
        <end position="288"/>
    </location>
</feature>
<dbReference type="PROSITE" id="PS50018">
    <property type="entry name" value="RAS_GTPASE_ACTIV_2"/>
    <property type="match status" value="1"/>
</dbReference>
<feature type="compositionally biased region" description="Low complexity" evidence="2">
    <location>
        <begin position="172"/>
        <end position="185"/>
    </location>
</feature>
<dbReference type="CDD" id="cd05137">
    <property type="entry name" value="RasGAP_CLA2_BUD2"/>
    <property type="match status" value="1"/>
</dbReference>
<feature type="domain" description="Ras-GAP" evidence="3">
    <location>
        <begin position="901"/>
        <end position="1141"/>
    </location>
</feature>
<dbReference type="Pfam" id="PF00168">
    <property type="entry name" value="C2"/>
    <property type="match status" value="1"/>
</dbReference>
<evidence type="ECO:0000313" key="4">
    <source>
        <dbReference type="EMBL" id="EMF14721.1"/>
    </source>
</evidence>
<evidence type="ECO:0000259" key="3">
    <source>
        <dbReference type="PROSITE" id="PS50018"/>
    </source>
</evidence>
<evidence type="ECO:0000256" key="2">
    <source>
        <dbReference type="SAM" id="MobiDB-lite"/>
    </source>
</evidence>
<feature type="compositionally biased region" description="Basic and acidic residues" evidence="2">
    <location>
        <begin position="791"/>
        <end position="810"/>
    </location>
</feature>
<dbReference type="PROSITE" id="PS00509">
    <property type="entry name" value="RAS_GTPASE_ACTIV_1"/>
    <property type="match status" value="1"/>
</dbReference>
<dbReference type="InterPro" id="IPR023152">
    <property type="entry name" value="RasGAP_CS"/>
</dbReference>
<sequence length="1548" mass="170768">MSDKASRRRSGAWSSDVLEQDKPRSKNRWGKEKYRTIKDADRPPKSPMSTSSTQTEAKPTTTTTTTTSSSSAAAATTSSTGTGTTNTSTTTSRAVSRRPSMGLRQGSTAVNSSGTQTIRAVTPENEHTGRDVSMDHNDHNDRNGNGNLPVNTMNSTNFEQVFIPHTTTTIVGGAAARDSPGASSSRSRRRGDRDRDRDRDPDHSHTISPASSRNGSVNISSTSFLARSGSGSKSNGQRTQGIMAESDTFQRPRTSTSASEEQRRRGYGDSSLNAKIKQRVGSVQSPSSPIGGAEYLASVPAPTEPLTAPSVSSLGSPVGSPSHTPHGHRSISPVSTSTADSITSALPSANVRRILHLAKTLNGRMSGNVIFRRGHGNPWSQSYCYIHEESGSLMYESRGSEGAHKTLIPELRGSSVRSNLDGDMPYLEVTFLDRPDEVHIKLQTQSDFDAWYAALLHWTPRDSSSVSSNETRPNADSTRSSTISEHTKRRASVNNPVSPTTRDRAASNRSHRSDRRKSVITAQPKENPVIKIGKMIYWDTNIGHNSSSASGLGQPSSSRPKSNRMQSVGSRRWRRISGQLRENGELKLHSDADNSLISVVQLSQLSRCAIQRLDSSVLENEFCIAIYPQYTASYTNTQPGFIRPIFLSLENRVLYEVWFVLLRAFTMPSIYGPRIDAEHETGNQGSNRDLESMIATSTTYTFRMERSLSVRVVEAKMQSPNAGESSSGLGSGFSRQQAHGHGYYAEVLLDNETRGKTVVKYEGLNPLWGESFEFQDLPPVLNNASVIIKRRPPEHEHSKQDSKHKTHDTYGEEQGGFTSLAYDHNCGKVEIQMEELEPEKEVEKWWPVTNMHGQHVGEVLIKVRADEGIILMARDYQQLSELLHRFSNGLTLQIAQMIPSELKRLSDSLLSIFQVSGKAGDWIMALVEEEIDGSHKETPITKLRYSRRVGSESSGDPLGTGAPNSDRELVVRDLNKNATLEANLLFRGNTLLTKSLDTHMRRVGNEYLQGSLAAKLQEINDKDLDCEVDPNRVGSPQDVDRNWRRLLLFTQEVWKGIVAHRHRCPIELRVIFRHIRACAEDRYGDFLRTVSYSSVSGFLFLRFFCPAVLNPKLFGLLTDDTKPRARRAFTLIAKSLQTMANMASFGTKEPWMEPMNAFLVQHREGFKTFIDDICHVPTPISGSSFPNSGASPTWPSDIVSTERHLSYTTPMTIMQRLPPSSREGFPSLPYLIDQARSFADLIHLWLEALAALSSSHDSAALPGKTHSDIVNAINASGGDLREFHELCEELNARTQECLNRAERAERPDSPGSFQWEDVINQLQKSHVRGQPAKPGQDPFDVVAERIATDPSILPDDANPAIEATLAQLRGEPASEAVSDDDLTKSAYGERYIPSAEAAVPGMSRSQSEYTVRPGSHSLDGSTVGGSTFSGGMKRDYPQSIGSPHASVSASMSSASGISTAVTSDTERQMTTALPCYQREISHRERREAAKLLIRSQVEADRVRDKEKKERKTNKLIPPGLRKKKDKDVPSRSATSTPLEGQWKENGVI</sequence>
<feature type="compositionally biased region" description="Low complexity" evidence="2">
    <location>
        <begin position="1420"/>
        <end position="1431"/>
    </location>
</feature>
<feature type="compositionally biased region" description="Low complexity" evidence="2">
    <location>
        <begin position="1442"/>
        <end position="1451"/>
    </location>
</feature>
<feature type="compositionally biased region" description="Basic residues" evidence="2">
    <location>
        <begin position="1"/>
        <end position="10"/>
    </location>
</feature>
<feature type="compositionally biased region" description="Low complexity" evidence="2">
    <location>
        <begin position="309"/>
        <end position="322"/>
    </location>
</feature>
<dbReference type="InterPro" id="IPR000008">
    <property type="entry name" value="C2_dom"/>
</dbReference>
<dbReference type="InterPro" id="IPR001936">
    <property type="entry name" value="RasGAP_dom"/>
</dbReference>
<dbReference type="Gene3D" id="1.10.506.10">
    <property type="entry name" value="GTPase Activation - p120gap, domain 1"/>
    <property type="match status" value="1"/>
</dbReference>
<feature type="compositionally biased region" description="Basic and acidic residues" evidence="2">
    <location>
        <begin position="124"/>
        <end position="142"/>
    </location>
</feature>
<dbReference type="InterPro" id="IPR039360">
    <property type="entry name" value="Ras_GTPase"/>
</dbReference>
<feature type="compositionally biased region" description="Basic and acidic residues" evidence="2">
    <location>
        <begin position="191"/>
        <end position="205"/>
    </location>
</feature>
<gene>
    <name evidence="4" type="ORF">SEPMUDRAFT_148353</name>
</gene>
<feature type="compositionally biased region" description="Polar residues" evidence="2">
    <location>
        <begin position="206"/>
        <end position="240"/>
    </location>
</feature>
<dbReference type="PANTHER" id="PTHR10194">
    <property type="entry name" value="RAS GTPASE-ACTIVATING PROTEINS"/>
    <property type="match status" value="1"/>
</dbReference>
<evidence type="ECO:0000313" key="5">
    <source>
        <dbReference type="Proteomes" id="UP000016931"/>
    </source>
</evidence>
<keyword evidence="5" id="KW-1185">Reference proteome</keyword>
<feature type="region of interest" description="Disordered" evidence="2">
    <location>
        <begin position="790"/>
        <end position="816"/>
    </location>
</feature>
<dbReference type="GeneID" id="27902003"/>
<feature type="compositionally biased region" description="Polar residues" evidence="2">
    <location>
        <begin position="462"/>
        <end position="484"/>
    </location>
</feature>
<protein>
    <recommendedName>
        <fullName evidence="3">Ras-GAP domain-containing protein</fullName>
    </recommendedName>
</protein>
<feature type="compositionally biased region" description="Basic and acidic residues" evidence="2">
    <location>
        <begin position="19"/>
        <end position="44"/>
    </location>
</feature>
<feature type="compositionally biased region" description="Low complexity" evidence="2">
    <location>
        <begin position="50"/>
        <end position="92"/>
    </location>
</feature>
<dbReference type="Pfam" id="PF00616">
    <property type="entry name" value="RasGAP"/>
    <property type="match status" value="1"/>
</dbReference>
<proteinExistence type="predicted"/>
<feature type="region of interest" description="Disordered" evidence="2">
    <location>
        <begin position="1498"/>
        <end position="1548"/>
    </location>
</feature>
<dbReference type="InterPro" id="IPR035892">
    <property type="entry name" value="C2_domain_sf"/>
</dbReference>
<dbReference type="SUPFAM" id="SSF48350">
    <property type="entry name" value="GTPase activation domain, GAP"/>
    <property type="match status" value="1"/>
</dbReference>
<feature type="region of interest" description="Disordered" evidence="2">
    <location>
        <begin position="1397"/>
        <end position="1451"/>
    </location>
</feature>
<dbReference type="HOGENOM" id="CLU_003244_0_1_1"/>
<evidence type="ECO:0000256" key="1">
    <source>
        <dbReference type="ARBA" id="ARBA00022468"/>
    </source>
</evidence>
<dbReference type="STRING" id="692275.M3C365"/>
<feature type="region of interest" description="Disordered" evidence="2">
    <location>
        <begin position="946"/>
        <end position="967"/>
    </location>
</feature>
<reference evidence="4 5" key="1">
    <citation type="journal article" date="2012" name="PLoS Pathog.">
        <title>Diverse lifestyles and strategies of plant pathogenesis encoded in the genomes of eighteen Dothideomycetes fungi.</title>
        <authorList>
            <person name="Ohm R.A."/>
            <person name="Feau N."/>
            <person name="Henrissat B."/>
            <person name="Schoch C.L."/>
            <person name="Horwitz B.A."/>
            <person name="Barry K.W."/>
            <person name="Condon B.J."/>
            <person name="Copeland A.C."/>
            <person name="Dhillon B."/>
            <person name="Glaser F."/>
            <person name="Hesse C.N."/>
            <person name="Kosti I."/>
            <person name="LaButti K."/>
            <person name="Lindquist E.A."/>
            <person name="Lucas S."/>
            <person name="Salamov A.A."/>
            <person name="Bradshaw R.E."/>
            <person name="Ciuffetti L."/>
            <person name="Hamelin R.C."/>
            <person name="Kema G.H.J."/>
            <person name="Lawrence C."/>
            <person name="Scott J.A."/>
            <person name="Spatafora J.W."/>
            <person name="Turgeon B.G."/>
            <person name="de Wit P.J.G.M."/>
            <person name="Zhong S."/>
            <person name="Goodwin S.B."/>
            <person name="Grigoriev I.V."/>
        </authorList>
    </citation>
    <scope>NUCLEOTIDE SEQUENCE [LARGE SCALE GENOMIC DNA]</scope>
    <source>
        <strain evidence="4 5">SO2202</strain>
    </source>
</reference>
<feature type="compositionally biased region" description="Basic and acidic residues" evidence="2">
    <location>
        <begin position="1498"/>
        <end position="1509"/>
    </location>
</feature>
<feature type="region of interest" description="Disordered" evidence="2">
    <location>
        <begin position="547"/>
        <end position="574"/>
    </location>
</feature>
<dbReference type="OrthoDB" id="775356at2759"/>
<organism evidence="4 5">
    <name type="scientific">Sphaerulina musiva (strain SO2202)</name>
    <name type="common">Poplar stem canker fungus</name>
    <name type="synonym">Septoria musiva</name>
    <dbReference type="NCBI Taxonomy" id="692275"/>
    <lineage>
        <taxon>Eukaryota</taxon>
        <taxon>Fungi</taxon>
        <taxon>Dikarya</taxon>
        <taxon>Ascomycota</taxon>
        <taxon>Pezizomycotina</taxon>
        <taxon>Dothideomycetes</taxon>
        <taxon>Dothideomycetidae</taxon>
        <taxon>Mycosphaerellales</taxon>
        <taxon>Mycosphaerellaceae</taxon>
        <taxon>Sphaerulina</taxon>
    </lineage>
</organism>
<dbReference type="SMART" id="SM00323">
    <property type="entry name" value="RasGAP"/>
    <property type="match status" value="1"/>
</dbReference>
<dbReference type="Proteomes" id="UP000016931">
    <property type="component" value="Unassembled WGS sequence"/>
</dbReference>
<dbReference type="Gene3D" id="2.60.40.150">
    <property type="entry name" value="C2 domain"/>
    <property type="match status" value="1"/>
</dbReference>
<feature type="compositionally biased region" description="Polar residues" evidence="2">
    <location>
        <begin position="247"/>
        <end position="259"/>
    </location>
</feature>